<dbReference type="InterPro" id="IPR021834">
    <property type="entry name" value="DUF3426"/>
</dbReference>
<name>A0A4Z1C5M9_9GAMM</name>
<accession>A0A4Z1C5M9</accession>
<feature type="domain" description="Zinc finger/thioredoxin putative" evidence="3">
    <location>
        <begin position="6"/>
        <end position="42"/>
    </location>
</feature>
<evidence type="ECO:0000256" key="1">
    <source>
        <dbReference type="SAM" id="MobiDB-lite"/>
    </source>
</evidence>
<evidence type="ECO:0000256" key="2">
    <source>
        <dbReference type="SAM" id="Phobius"/>
    </source>
</evidence>
<feature type="compositionally biased region" description="Acidic residues" evidence="1">
    <location>
        <begin position="72"/>
        <end position="89"/>
    </location>
</feature>
<feature type="compositionally biased region" description="Acidic residues" evidence="1">
    <location>
        <begin position="123"/>
        <end position="137"/>
    </location>
</feature>
<dbReference type="Pfam" id="PF11906">
    <property type="entry name" value="DUF3426"/>
    <property type="match status" value="1"/>
</dbReference>
<organism evidence="4 5">
    <name type="scientific">Marinobacter confluentis</name>
    <dbReference type="NCBI Taxonomy" id="1697557"/>
    <lineage>
        <taxon>Bacteria</taxon>
        <taxon>Pseudomonadati</taxon>
        <taxon>Pseudomonadota</taxon>
        <taxon>Gammaproteobacteria</taxon>
        <taxon>Pseudomonadales</taxon>
        <taxon>Marinobacteraceae</taxon>
        <taxon>Marinobacter</taxon>
    </lineage>
</organism>
<proteinExistence type="predicted"/>
<feature type="compositionally biased region" description="Basic and acidic residues" evidence="1">
    <location>
        <begin position="145"/>
        <end position="163"/>
    </location>
</feature>
<keyword evidence="2" id="KW-0472">Membrane</keyword>
<dbReference type="InterPro" id="IPR011723">
    <property type="entry name" value="Znf/thioredoxin_put"/>
</dbReference>
<dbReference type="RefSeq" id="WP_135803292.1">
    <property type="nucleotide sequence ID" value="NZ_SRPF01000002.1"/>
</dbReference>
<feature type="region of interest" description="Disordered" evidence="1">
    <location>
        <begin position="47"/>
        <end position="200"/>
    </location>
</feature>
<gene>
    <name evidence="4" type="ORF">E5Q11_10290</name>
</gene>
<dbReference type="AlphaFoldDB" id="A0A4Z1C5M9"/>
<keyword evidence="5" id="KW-1185">Reference proteome</keyword>
<feature type="transmembrane region" description="Helical" evidence="2">
    <location>
        <begin position="255"/>
        <end position="277"/>
    </location>
</feature>
<comment type="caution">
    <text evidence="4">The sequence shown here is derived from an EMBL/GenBank/DDBJ whole genome shotgun (WGS) entry which is preliminary data.</text>
</comment>
<reference evidence="4 5" key="1">
    <citation type="submission" date="2019-04" db="EMBL/GenBank/DDBJ databases">
        <authorList>
            <person name="Park S."/>
            <person name="Yoon J.-H."/>
        </authorList>
    </citation>
    <scope>NUCLEOTIDE SEQUENCE [LARGE SCALE GENOMIC DNA]</scope>
    <source>
        <strain evidence="4 5">HJM-18</strain>
    </source>
</reference>
<dbReference type="OrthoDB" id="5294582at2"/>
<keyword evidence="2" id="KW-0812">Transmembrane</keyword>
<protein>
    <submittedName>
        <fullName evidence="4">DUF3426 domain-containing protein</fullName>
    </submittedName>
</protein>
<dbReference type="Pfam" id="PF13719">
    <property type="entry name" value="Zn_ribbon_5"/>
    <property type="match status" value="1"/>
</dbReference>
<feature type="compositionally biased region" description="Polar residues" evidence="1">
    <location>
        <begin position="56"/>
        <end position="65"/>
    </location>
</feature>
<sequence length="410" mass="45294">MPQSSLQTHCPKCDTRFRVTDAQLSVAGGKVRCGNCMSVFNAIEHKIDESAPPSPDKSQPSSTSGAPPDEPTSTEDDLLFADNPEEDAAESNYTGTRLTFSDDELSDSFRSINQPGKGTGYPSEDEEELSDSIDESWAEAMLSDDESRRTPAARPEQEPRPEPEPTTQPGSERESEPEFRSEPSPAPQMDEPDEPPRSRENKPLALAEDEYEGFFVDEPEPSVYGYESPKETPYHDLRREPVAVSGGGGGRLRGFLWFVVILALLGGLVSQVVWFQFDRLSAIPQLRPLYVQGCEIFGCELKPLVDVQSIQSRKLIVKTNPENRSQLVVDAVIINRASFEQPFPAIALTFSNLNNDVVAQSVFTPEEYLAGDGQNLESMPPDTPVRILINIRDPGKDAVNYNIVFRANTP</sequence>
<feature type="compositionally biased region" description="Basic and acidic residues" evidence="1">
    <location>
        <begin position="171"/>
        <end position="181"/>
    </location>
</feature>
<evidence type="ECO:0000313" key="4">
    <source>
        <dbReference type="EMBL" id="TGN40630.1"/>
    </source>
</evidence>
<dbReference type="NCBIfam" id="TIGR02098">
    <property type="entry name" value="MJ0042_CXXC"/>
    <property type="match status" value="1"/>
</dbReference>
<dbReference type="Proteomes" id="UP000298325">
    <property type="component" value="Unassembled WGS sequence"/>
</dbReference>
<evidence type="ECO:0000313" key="5">
    <source>
        <dbReference type="Proteomes" id="UP000298325"/>
    </source>
</evidence>
<evidence type="ECO:0000259" key="3">
    <source>
        <dbReference type="Pfam" id="PF13719"/>
    </source>
</evidence>
<dbReference type="EMBL" id="SRPF01000002">
    <property type="protein sequence ID" value="TGN40630.1"/>
    <property type="molecule type" value="Genomic_DNA"/>
</dbReference>
<keyword evidence="2" id="KW-1133">Transmembrane helix</keyword>